<feature type="transmembrane region" description="Helical" evidence="2">
    <location>
        <begin position="12"/>
        <end position="30"/>
    </location>
</feature>
<evidence type="ECO:0000313" key="5">
    <source>
        <dbReference type="Proteomes" id="UP000188268"/>
    </source>
</evidence>
<dbReference type="AlphaFoldDB" id="A0A1R3JRN5"/>
<name>A0A1R3JRN5_COCAP</name>
<evidence type="ECO:0000256" key="2">
    <source>
        <dbReference type="SAM" id="Phobius"/>
    </source>
</evidence>
<dbReference type="Gramene" id="OMO97518">
    <property type="protein sequence ID" value="OMO97518"/>
    <property type="gene ID" value="CCACVL1_04529"/>
</dbReference>
<sequence>MDNGDVIGWWNMVQNMVAHVICLVAQWYFIRMQSRKRKITYSMTSERERIREEIMSRIMNSETSRNIVRMGPPAFLSMPPKRNDNEGGTSKSSLVWTPNMDTVLIDALLTQYNLGNKVNGNFTSTAYANVVDEIAKTFNISVEKSQVQSRWKILKNHFAEAWDIFNKTSLSGFNFDPETQVWNAEPEVWSELIKEKPKAKMYINTPIPHYNKMVILYGKDRATGKRSVTAKEMRKNFTCIGSADFTDSTNEVHPTMSQFSVQNARSVEDDDIDMMSPSEYEHVSPLHGSARGNKKAKKSVDKEKNVGEGIKEAIEKVADAIKTSGERLGKKAQISATETVQLLKDLGFEPPLLHVIYSKLTMNVDLLNDVLGFPMEMCRDYILSEALGDLTSFTM</sequence>
<reference evidence="4 5" key="1">
    <citation type="submission" date="2013-09" db="EMBL/GenBank/DDBJ databases">
        <title>Corchorus capsularis genome sequencing.</title>
        <authorList>
            <person name="Alam M."/>
            <person name="Haque M.S."/>
            <person name="Islam M.S."/>
            <person name="Emdad E.M."/>
            <person name="Islam M.M."/>
            <person name="Ahmed B."/>
            <person name="Halim A."/>
            <person name="Hossen Q.M.M."/>
            <person name="Hossain M.Z."/>
            <person name="Ahmed R."/>
            <person name="Khan M.M."/>
            <person name="Islam R."/>
            <person name="Rashid M.M."/>
            <person name="Khan S.A."/>
            <person name="Rahman M.S."/>
            <person name="Alam M."/>
        </authorList>
    </citation>
    <scope>NUCLEOTIDE SEQUENCE [LARGE SCALE GENOMIC DNA]</scope>
    <source>
        <strain evidence="5">cv. CVL-1</strain>
        <tissue evidence="4">Whole seedling</tissue>
    </source>
</reference>
<feature type="region of interest" description="Disordered" evidence="1">
    <location>
        <begin position="280"/>
        <end position="303"/>
    </location>
</feature>
<organism evidence="4 5">
    <name type="scientific">Corchorus capsularis</name>
    <name type="common">Jute</name>
    <dbReference type="NCBI Taxonomy" id="210143"/>
    <lineage>
        <taxon>Eukaryota</taxon>
        <taxon>Viridiplantae</taxon>
        <taxon>Streptophyta</taxon>
        <taxon>Embryophyta</taxon>
        <taxon>Tracheophyta</taxon>
        <taxon>Spermatophyta</taxon>
        <taxon>Magnoliopsida</taxon>
        <taxon>eudicotyledons</taxon>
        <taxon>Gunneridae</taxon>
        <taxon>Pentapetalae</taxon>
        <taxon>rosids</taxon>
        <taxon>malvids</taxon>
        <taxon>Malvales</taxon>
        <taxon>Malvaceae</taxon>
        <taxon>Grewioideae</taxon>
        <taxon>Apeibeae</taxon>
        <taxon>Corchorus</taxon>
    </lineage>
</organism>
<evidence type="ECO:0000256" key="1">
    <source>
        <dbReference type="SAM" id="MobiDB-lite"/>
    </source>
</evidence>
<proteinExistence type="predicted"/>
<protein>
    <recommendedName>
        <fullName evidence="3">Myb/SANT-like domain-containing protein</fullName>
    </recommendedName>
</protein>
<dbReference type="InterPro" id="IPR024752">
    <property type="entry name" value="Myb/SANT-like_dom"/>
</dbReference>
<evidence type="ECO:0000259" key="3">
    <source>
        <dbReference type="Pfam" id="PF12776"/>
    </source>
</evidence>
<keyword evidence="2" id="KW-0472">Membrane</keyword>
<dbReference type="PANTHER" id="PTHR46929">
    <property type="entry name" value="EXPRESSED PROTEIN"/>
    <property type="match status" value="1"/>
</dbReference>
<dbReference type="Proteomes" id="UP000188268">
    <property type="component" value="Unassembled WGS sequence"/>
</dbReference>
<dbReference type="Pfam" id="PF12776">
    <property type="entry name" value="Myb_DNA-bind_3"/>
    <property type="match status" value="1"/>
</dbReference>
<gene>
    <name evidence="4" type="ORF">CCACVL1_04529</name>
</gene>
<accession>A0A1R3JRN5</accession>
<keyword evidence="2" id="KW-0812">Transmembrane</keyword>
<evidence type="ECO:0000313" key="4">
    <source>
        <dbReference type="EMBL" id="OMO97518.1"/>
    </source>
</evidence>
<feature type="domain" description="Myb/SANT-like" evidence="3">
    <location>
        <begin position="96"/>
        <end position="191"/>
    </location>
</feature>
<keyword evidence="5" id="KW-1185">Reference proteome</keyword>
<dbReference type="PANTHER" id="PTHR46929:SF4">
    <property type="entry name" value="MYB_SANT-LIKE DOMAIN-CONTAINING PROTEIN"/>
    <property type="match status" value="1"/>
</dbReference>
<dbReference type="EMBL" id="AWWV01007212">
    <property type="protein sequence ID" value="OMO97518.1"/>
    <property type="molecule type" value="Genomic_DNA"/>
</dbReference>
<comment type="caution">
    <text evidence="4">The sequence shown here is derived from an EMBL/GenBank/DDBJ whole genome shotgun (WGS) entry which is preliminary data.</text>
</comment>
<keyword evidence="2" id="KW-1133">Transmembrane helix</keyword>
<dbReference type="OrthoDB" id="991895at2759"/>